<keyword evidence="4 9" id="KW-0645">Protease</keyword>
<evidence type="ECO:0000313" key="17">
    <source>
        <dbReference type="Proteomes" id="UP000570010"/>
    </source>
</evidence>
<evidence type="ECO:0000256" key="7">
    <source>
        <dbReference type="ARBA" id="ARBA00022825"/>
    </source>
</evidence>
<evidence type="ECO:0000256" key="2">
    <source>
        <dbReference type="ARBA" id="ARBA00022512"/>
    </source>
</evidence>
<dbReference type="InterPro" id="IPR036852">
    <property type="entry name" value="Peptidase_S8/S53_dom_sf"/>
</dbReference>
<evidence type="ECO:0000256" key="9">
    <source>
        <dbReference type="PROSITE-ProRule" id="PRU01240"/>
    </source>
</evidence>
<dbReference type="PROSITE" id="PS51892">
    <property type="entry name" value="SUBTILASE"/>
    <property type="match status" value="1"/>
</dbReference>
<dbReference type="EMBL" id="JACEIO010000009">
    <property type="protein sequence ID" value="MBA4536634.1"/>
    <property type="molecule type" value="Genomic_DNA"/>
</dbReference>
<dbReference type="PROSITE" id="PS00138">
    <property type="entry name" value="SUBTILASE_SER"/>
    <property type="match status" value="1"/>
</dbReference>
<dbReference type="SUPFAM" id="SSF52025">
    <property type="entry name" value="PA domain"/>
    <property type="match status" value="1"/>
</dbReference>
<keyword evidence="16" id="KW-1185">Reference proteome</keyword>
<evidence type="ECO:0000259" key="12">
    <source>
        <dbReference type="Pfam" id="PF00082"/>
    </source>
</evidence>
<feature type="chain" id="PRO_5036172293" evidence="11">
    <location>
        <begin position="22"/>
        <end position="737"/>
    </location>
</feature>
<dbReference type="EMBL" id="JAAIWN010000009">
    <property type="protein sequence ID" value="NEY81002.1"/>
    <property type="molecule type" value="Genomic_DNA"/>
</dbReference>
<reference evidence="14 17" key="2">
    <citation type="submission" date="2020-07" db="EMBL/GenBank/DDBJ databases">
        <authorList>
            <person name="Feng H."/>
        </authorList>
    </citation>
    <scope>NUCLEOTIDE SEQUENCE [LARGE SCALE GENOMIC DNA]</scope>
    <source>
        <strain evidence="14">S-12</strain>
        <strain evidence="17">s-12</strain>
    </source>
</reference>
<evidence type="ECO:0000313" key="16">
    <source>
        <dbReference type="Proteomes" id="UP000472971"/>
    </source>
</evidence>
<dbReference type="InterPro" id="IPR000209">
    <property type="entry name" value="Peptidase_S8/S53_dom"/>
</dbReference>
<evidence type="ECO:0000256" key="11">
    <source>
        <dbReference type="SAM" id="SignalP"/>
    </source>
</evidence>
<reference evidence="15 16" key="1">
    <citation type="submission" date="2020-02" db="EMBL/GenBank/DDBJ databases">
        <title>Bacillus aquiflavi sp. nov., isolated from yellow water of strong flavor Chinese baijiu in Yibin region of China.</title>
        <authorList>
            <person name="Xie J."/>
        </authorList>
    </citation>
    <scope>NUCLEOTIDE SEQUENCE [LARGE SCALE GENOMIC DNA]</scope>
    <source>
        <strain evidence="15 16">3H-10</strain>
    </source>
</reference>
<feature type="active site" description="Charge relay system" evidence="8 9">
    <location>
        <position position="465"/>
    </location>
</feature>
<keyword evidence="2" id="KW-0134">Cell wall</keyword>
<evidence type="ECO:0000256" key="8">
    <source>
        <dbReference type="PIRSR" id="PIRSR615500-1"/>
    </source>
</evidence>
<dbReference type="RefSeq" id="WP_163240967.1">
    <property type="nucleotide sequence ID" value="NZ_CP082780.1"/>
</dbReference>
<keyword evidence="5 11" id="KW-0732">Signal</keyword>
<evidence type="ECO:0000256" key="6">
    <source>
        <dbReference type="ARBA" id="ARBA00022801"/>
    </source>
</evidence>
<dbReference type="InterPro" id="IPR046450">
    <property type="entry name" value="PA_dom_sf"/>
</dbReference>
<feature type="signal peptide" evidence="11">
    <location>
        <begin position="1"/>
        <end position="21"/>
    </location>
</feature>
<dbReference type="InterPro" id="IPR023827">
    <property type="entry name" value="Peptidase_S8_Asp-AS"/>
</dbReference>
<accession>A0A6B3VVI7</accession>
<organism evidence="15 16">
    <name type="scientific">Bacillus aquiflavi</name>
    <dbReference type="NCBI Taxonomy" id="2672567"/>
    <lineage>
        <taxon>Bacteria</taxon>
        <taxon>Bacillati</taxon>
        <taxon>Bacillota</taxon>
        <taxon>Bacilli</taxon>
        <taxon>Bacillales</taxon>
        <taxon>Bacillaceae</taxon>
        <taxon>Bacillus</taxon>
    </lineage>
</organism>
<dbReference type="GO" id="GO:0004252">
    <property type="term" value="F:serine-type endopeptidase activity"/>
    <property type="evidence" value="ECO:0007669"/>
    <property type="project" value="UniProtKB-UniRule"/>
</dbReference>
<dbReference type="InterPro" id="IPR023828">
    <property type="entry name" value="Peptidase_S8_Ser-AS"/>
</dbReference>
<keyword evidence="3" id="KW-0964">Secreted</keyword>
<dbReference type="InterPro" id="IPR015500">
    <property type="entry name" value="Peptidase_S8_subtilisin-rel"/>
</dbReference>
<proteinExistence type="inferred from homology"/>
<dbReference type="Gene3D" id="3.40.50.200">
    <property type="entry name" value="Peptidase S8/S53 domain"/>
    <property type="match status" value="1"/>
</dbReference>
<dbReference type="InterPro" id="IPR003137">
    <property type="entry name" value="PA_domain"/>
</dbReference>
<evidence type="ECO:0000256" key="5">
    <source>
        <dbReference type="ARBA" id="ARBA00022729"/>
    </source>
</evidence>
<evidence type="ECO:0000256" key="1">
    <source>
        <dbReference type="ARBA" id="ARBA00011073"/>
    </source>
</evidence>
<evidence type="ECO:0000256" key="4">
    <source>
        <dbReference type="ARBA" id="ARBA00022670"/>
    </source>
</evidence>
<comment type="similarity">
    <text evidence="1 9 10">Belongs to the peptidase S8 family.</text>
</comment>
<dbReference type="Proteomes" id="UP000570010">
    <property type="component" value="Unassembled WGS sequence"/>
</dbReference>
<dbReference type="InterPro" id="IPR050131">
    <property type="entry name" value="Peptidase_S8_subtilisin-like"/>
</dbReference>
<feature type="domain" description="PA" evidence="13">
    <location>
        <begin position="337"/>
        <end position="402"/>
    </location>
</feature>
<evidence type="ECO:0000259" key="13">
    <source>
        <dbReference type="Pfam" id="PF02225"/>
    </source>
</evidence>
<keyword evidence="6 9" id="KW-0378">Hydrolase</keyword>
<dbReference type="PANTHER" id="PTHR43806:SF65">
    <property type="entry name" value="SERINE PROTEASE APRX"/>
    <property type="match status" value="1"/>
</dbReference>
<dbReference type="CDD" id="cd02133">
    <property type="entry name" value="PA_C5a_like"/>
    <property type="match status" value="1"/>
</dbReference>
<dbReference type="PROSITE" id="PS00137">
    <property type="entry name" value="SUBTILASE_HIS"/>
    <property type="match status" value="1"/>
</dbReference>
<dbReference type="Pfam" id="PF02225">
    <property type="entry name" value="PA"/>
    <property type="match status" value="1"/>
</dbReference>
<name>A0A6B3VVI7_9BACI</name>
<feature type="domain" description="Peptidase S8/S53" evidence="12">
    <location>
        <begin position="128"/>
        <end position="517"/>
    </location>
</feature>
<comment type="caution">
    <text evidence="15">The sequence shown here is derived from an EMBL/GenBank/DDBJ whole genome shotgun (WGS) entry which is preliminary data.</text>
</comment>
<dbReference type="InterPro" id="IPR034213">
    <property type="entry name" value="S8_Vpr-like"/>
</dbReference>
<dbReference type="Pfam" id="PF00082">
    <property type="entry name" value="Peptidase_S8"/>
    <property type="match status" value="1"/>
</dbReference>
<dbReference type="CDD" id="cd07474">
    <property type="entry name" value="Peptidases_S8_subtilisin_Vpr-like"/>
    <property type="match status" value="1"/>
</dbReference>
<evidence type="ECO:0000313" key="15">
    <source>
        <dbReference type="EMBL" id="NEY81002.1"/>
    </source>
</evidence>
<evidence type="ECO:0000256" key="3">
    <source>
        <dbReference type="ARBA" id="ARBA00022525"/>
    </source>
</evidence>
<dbReference type="PRINTS" id="PR00723">
    <property type="entry name" value="SUBTILISIN"/>
</dbReference>
<sequence length="737" mass="81830">MVRKYFIFTLFFLQISSIAFAYPSIPEESPHDFKTVIVILQENMSEDEIKKLVKEFPDLQLRFVFQHALNGFSVRGKLHSIEKLKSMYKVQSVSPVIKYKATTPRNVDIIGGNDIRGYFDHNKLRLTGKGVTVGVIDTGIDYNHPDLRRNFNGGKDLIDHDDDPMETINNGKNNTVHGTHVAGVIAANGKIRGVAPDAQIIAYRALGPGGTGTTEQIIAAIEAAIKDKVDILNLSLGNSVNGPDLPISLALNHAVEKGITAVTSNGNSGPHLWTVGSPGTASKAISVGASTPPMHIPYLKAGDMSNMRLEPLQGSLNWSLDRSYEIVDGGLGTRKELKNVKGKLVLIKRGKITFTEKAKNAHEAGAIATIIYNNTKGNFIGNLEEDVEIPVASLSKEEGERLQERLKKQQTFAATFLKEEKDYLADFSSRGPVTVSWEIKPDIVAPGVAINSTVPEGYLSLQGTSMASPHVAGAAALIKQAHPDWRPEQIKAALMHTAKPIKRRDGTPYRTFEQGAGRIRIVEAIQSETLIYPPSIQFGKFKYSGKKQRQKIYVTVENVSEKRKNYSFTIPKSTKGLYWKLPKAFTLQPNEKRKLAIELEVQPASTKEKIFDGVLILTEGINNIRIPYIYVVEEPDYPRVMGFEFEMGDGDESYRYEVYLPGGAEEFGIALFDPDHYQFLDFLDWERNVGKGLLEKQIATNQLPKEGTYLVKVFAKKAGQEDTVEQIIHIEKPIKNH</sequence>
<feature type="active site" description="Charge relay system" evidence="8 9">
    <location>
        <position position="177"/>
    </location>
</feature>
<feature type="active site" description="Charge relay system" evidence="8 9">
    <location>
        <position position="137"/>
    </location>
</feature>
<dbReference type="Gene3D" id="3.50.30.30">
    <property type="match status" value="1"/>
</dbReference>
<evidence type="ECO:0000256" key="10">
    <source>
        <dbReference type="RuleBase" id="RU003355"/>
    </source>
</evidence>
<dbReference type="PANTHER" id="PTHR43806">
    <property type="entry name" value="PEPTIDASE S8"/>
    <property type="match status" value="1"/>
</dbReference>
<dbReference type="GO" id="GO:0006508">
    <property type="term" value="P:proteolysis"/>
    <property type="evidence" value="ECO:0007669"/>
    <property type="project" value="UniProtKB-KW"/>
</dbReference>
<dbReference type="InterPro" id="IPR022398">
    <property type="entry name" value="Peptidase_S8_His-AS"/>
</dbReference>
<protein>
    <submittedName>
        <fullName evidence="15">S8 family serine peptidase</fullName>
    </submittedName>
</protein>
<keyword evidence="7 9" id="KW-0720">Serine protease</keyword>
<dbReference type="SUPFAM" id="SSF52743">
    <property type="entry name" value="Subtilisin-like"/>
    <property type="match status" value="1"/>
</dbReference>
<dbReference type="Proteomes" id="UP000472971">
    <property type="component" value="Unassembled WGS sequence"/>
</dbReference>
<evidence type="ECO:0000313" key="14">
    <source>
        <dbReference type="EMBL" id="MBA4536634.1"/>
    </source>
</evidence>
<gene>
    <name evidence="15" type="ORF">G4D64_05590</name>
    <name evidence="14" type="ORF">H1Z61_05625</name>
</gene>
<dbReference type="PROSITE" id="PS00136">
    <property type="entry name" value="SUBTILASE_ASP"/>
    <property type="match status" value="1"/>
</dbReference>
<dbReference type="AlphaFoldDB" id="A0A6B3VVI7"/>